<feature type="domain" description="Cell envelope-related transcriptional attenuator" evidence="3">
    <location>
        <begin position="249"/>
        <end position="393"/>
    </location>
</feature>
<organism evidence="4 5">
    <name type="scientific">Longicatena caecimuris</name>
    <dbReference type="NCBI Taxonomy" id="1796635"/>
    <lineage>
        <taxon>Bacteria</taxon>
        <taxon>Bacillati</taxon>
        <taxon>Bacillota</taxon>
        <taxon>Erysipelotrichia</taxon>
        <taxon>Erysipelotrichales</taxon>
        <taxon>Erysipelotrichaceae</taxon>
        <taxon>Longicatena</taxon>
    </lineage>
</organism>
<dbReference type="InterPro" id="IPR004474">
    <property type="entry name" value="LytR_CpsA_psr"/>
</dbReference>
<evidence type="ECO:0000256" key="1">
    <source>
        <dbReference type="ARBA" id="ARBA00006068"/>
    </source>
</evidence>
<keyword evidence="2" id="KW-0472">Membrane</keyword>
<dbReference type="PANTHER" id="PTHR33392:SF6">
    <property type="entry name" value="POLYISOPRENYL-TEICHOIC ACID--PEPTIDOGLYCAN TEICHOIC ACID TRANSFERASE TAGU"/>
    <property type="match status" value="1"/>
</dbReference>
<evidence type="ECO:0000313" key="5">
    <source>
        <dbReference type="Proteomes" id="UP000295773"/>
    </source>
</evidence>
<dbReference type="Gene3D" id="3.40.190.10">
    <property type="entry name" value="Periplasmic binding protein-like II"/>
    <property type="match status" value="1"/>
</dbReference>
<dbReference type="Gene3D" id="3.40.630.190">
    <property type="entry name" value="LCP protein"/>
    <property type="match status" value="1"/>
</dbReference>
<proteinExistence type="inferred from homology"/>
<reference evidence="4 5" key="1">
    <citation type="submission" date="2019-03" db="EMBL/GenBank/DDBJ databases">
        <title>Genomic Encyclopedia of Type Strains, Phase IV (KMG-IV): sequencing the most valuable type-strain genomes for metagenomic binning, comparative biology and taxonomic classification.</title>
        <authorList>
            <person name="Goeker M."/>
        </authorList>
    </citation>
    <scope>NUCLEOTIDE SEQUENCE [LARGE SCALE GENOMIC DNA]</scope>
    <source>
        <strain evidence="4 5">DSM 29481</strain>
    </source>
</reference>
<evidence type="ECO:0000313" key="4">
    <source>
        <dbReference type="EMBL" id="TCU62448.1"/>
    </source>
</evidence>
<gene>
    <name evidence="4" type="ORF">EDD61_10486</name>
</gene>
<dbReference type="EMBL" id="SMBP01000004">
    <property type="protein sequence ID" value="TCU62448.1"/>
    <property type="molecule type" value="Genomic_DNA"/>
</dbReference>
<comment type="caution">
    <text evidence="4">The sequence shown here is derived from an EMBL/GenBank/DDBJ whole genome shotgun (WGS) entry which is preliminary data.</text>
</comment>
<dbReference type="Pfam" id="PF03816">
    <property type="entry name" value="LytR_cpsA_psr"/>
    <property type="match status" value="1"/>
</dbReference>
<sequence>MAKKSTNKKAFYKKPEFYFILIYAVLTLAFIVQAFTINLIPMKYFMILAVLLLLLLLAMYYLQMGKRVNRFNRALGKVLIVILSLLLAVGNWYIFKTSDAFSKMTGSDTDVSILSVVVMKDSKMKEINDLKDKKLGTISIGDSETQNKALTDIEKDLGSKPVTISYSSYKKYGDDLYNGNVDAILVNEGSRGMFEEEHSDFNKKTRVIKEYRYETKSKALAKGVDVTEDPFNVYITGIDTYGSIATVSRSDVNMIVSINPKTHQILMTGVPRDFYIPQVCQDNQLDKLTHTGIFGVDCTLKSVENFMDIKLNYYARVNFSSLINIVDALGGITVNSPFAFTTNNGYQINVGENNLSGEAALGFVRERYSLADGDRERSRNQMRALTAIINKALSPTIITNYTGIMSAVSGSFQTNMSQSEMTAFVKAQLNDMSGWDIKQIQVSGRGATKWTPANGFNAYVMVPNEACVTNAIKLIKKIDKGETITQADIDHQNELVSKAG</sequence>
<feature type="transmembrane region" description="Helical" evidence="2">
    <location>
        <begin position="74"/>
        <end position="95"/>
    </location>
</feature>
<accession>A0A4R3TK19</accession>
<keyword evidence="2" id="KW-0812">Transmembrane</keyword>
<dbReference type="RefSeq" id="WP_008690280.1">
    <property type="nucleotide sequence ID" value="NZ_AP024510.1"/>
</dbReference>
<evidence type="ECO:0000259" key="3">
    <source>
        <dbReference type="Pfam" id="PF03816"/>
    </source>
</evidence>
<comment type="similarity">
    <text evidence="1">Belongs to the LytR/CpsA/Psr (LCP) family.</text>
</comment>
<feature type="transmembrane region" description="Helical" evidence="2">
    <location>
        <begin position="44"/>
        <end position="62"/>
    </location>
</feature>
<evidence type="ECO:0000256" key="2">
    <source>
        <dbReference type="SAM" id="Phobius"/>
    </source>
</evidence>
<dbReference type="GeneID" id="73797027"/>
<dbReference type="PANTHER" id="PTHR33392">
    <property type="entry name" value="POLYISOPRENYL-TEICHOIC ACID--PEPTIDOGLYCAN TEICHOIC ACID TRANSFERASE TAGU"/>
    <property type="match status" value="1"/>
</dbReference>
<protein>
    <submittedName>
        <fullName evidence="4">LytR family transcriptional attenuator</fullName>
    </submittedName>
</protein>
<dbReference type="SUPFAM" id="SSF53850">
    <property type="entry name" value="Periplasmic binding protein-like II"/>
    <property type="match status" value="1"/>
</dbReference>
<keyword evidence="5" id="KW-1185">Reference proteome</keyword>
<dbReference type="InterPro" id="IPR050922">
    <property type="entry name" value="LytR/CpsA/Psr_CW_biosynth"/>
</dbReference>
<name>A0A4R3TK19_9FIRM</name>
<dbReference type="NCBIfam" id="TIGR00350">
    <property type="entry name" value="lytR_cpsA_psr"/>
    <property type="match status" value="1"/>
</dbReference>
<dbReference type="Proteomes" id="UP000295773">
    <property type="component" value="Unassembled WGS sequence"/>
</dbReference>
<keyword evidence="2" id="KW-1133">Transmembrane helix</keyword>
<dbReference type="AlphaFoldDB" id="A0A4R3TK19"/>